<evidence type="ECO:0000313" key="1">
    <source>
        <dbReference type="EMBL" id="SEV86088.1"/>
    </source>
</evidence>
<dbReference type="STRING" id="1267423.SAMN05216290_0282"/>
<name>A0A1I0MD98_9BACT</name>
<reference evidence="2" key="1">
    <citation type="submission" date="2016-10" db="EMBL/GenBank/DDBJ databases">
        <authorList>
            <person name="Varghese N."/>
            <person name="Submissions S."/>
        </authorList>
    </citation>
    <scope>NUCLEOTIDE SEQUENCE [LARGE SCALE GENOMIC DNA]</scope>
    <source>
        <strain evidence="2">CGMCC 1.12402</strain>
    </source>
</reference>
<dbReference type="Pfam" id="PF13715">
    <property type="entry name" value="CarbopepD_reg_2"/>
    <property type="match status" value="1"/>
</dbReference>
<dbReference type="AlphaFoldDB" id="A0A1I0MD98"/>
<gene>
    <name evidence="1" type="ORF">SAMN05216290_0282</name>
</gene>
<dbReference type="SUPFAM" id="SSF49464">
    <property type="entry name" value="Carboxypeptidase regulatory domain-like"/>
    <property type="match status" value="1"/>
</dbReference>
<dbReference type="InterPro" id="IPR008969">
    <property type="entry name" value="CarboxyPept-like_regulatory"/>
</dbReference>
<proteinExistence type="predicted"/>
<evidence type="ECO:0000313" key="2">
    <source>
        <dbReference type="Proteomes" id="UP000199437"/>
    </source>
</evidence>
<dbReference type="Proteomes" id="UP000199437">
    <property type="component" value="Unassembled WGS sequence"/>
</dbReference>
<organism evidence="1 2">
    <name type="scientific">Roseivirga pacifica</name>
    <dbReference type="NCBI Taxonomy" id="1267423"/>
    <lineage>
        <taxon>Bacteria</taxon>
        <taxon>Pseudomonadati</taxon>
        <taxon>Bacteroidota</taxon>
        <taxon>Cytophagia</taxon>
        <taxon>Cytophagales</taxon>
        <taxon>Roseivirgaceae</taxon>
        <taxon>Roseivirga</taxon>
    </lineage>
</organism>
<dbReference type="EMBL" id="FOIR01000001">
    <property type="protein sequence ID" value="SEV86088.1"/>
    <property type="molecule type" value="Genomic_DNA"/>
</dbReference>
<sequence length="196" mass="22016">MLSGIDLSAQDKEDLQIVQLSGLAMNSDSTQIIPGVHIYDPKRGRGIPTDYKGWFSKAFLAGDTLMVSAIGFKNIQYVVPDDQGDRVTVIFSLQEEVTDLAEVVINPFPSEEIFKEAILAMNLTEDQQNVLNSFQPDVVQDLVRNMSIEGSPGMNYRYMMNQQFVNLQQQAGPQTNPLLNPFAWAQFINSLKRKKK</sequence>
<keyword evidence="2" id="KW-1185">Reference proteome</keyword>
<accession>A0A1I0MD98</accession>
<protein>
    <submittedName>
        <fullName evidence="1">CarboxypepD_reg-like domain-containing protein</fullName>
    </submittedName>
</protein>